<comment type="caution">
    <text evidence="1">The sequence shown here is derived from an EMBL/GenBank/DDBJ whole genome shotgun (WGS) entry which is preliminary data.</text>
</comment>
<organism evidence="1">
    <name type="scientific">marine sediment metagenome</name>
    <dbReference type="NCBI Taxonomy" id="412755"/>
    <lineage>
        <taxon>unclassified sequences</taxon>
        <taxon>metagenomes</taxon>
        <taxon>ecological metagenomes</taxon>
    </lineage>
</organism>
<evidence type="ECO:0000313" key="1">
    <source>
        <dbReference type="EMBL" id="GAI22544.1"/>
    </source>
</evidence>
<proteinExistence type="predicted"/>
<dbReference type="AlphaFoldDB" id="X1NV66"/>
<feature type="non-terminal residue" evidence="1">
    <location>
        <position position="1"/>
    </location>
</feature>
<protein>
    <submittedName>
        <fullName evidence="1">Uncharacterized protein</fullName>
    </submittedName>
</protein>
<dbReference type="EMBL" id="BARV01022660">
    <property type="protein sequence ID" value="GAI22544.1"/>
    <property type="molecule type" value="Genomic_DNA"/>
</dbReference>
<accession>X1NV66</accession>
<gene>
    <name evidence="1" type="ORF">S06H3_37312</name>
</gene>
<reference evidence="1" key="1">
    <citation type="journal article" date="2014" name="Front. Microbiol.">
        <title>High frequency of phylogenetically diverse reductive dehalogenase-homologous genes in deep subseafloor sedimentary metagenomes.</title>
        <authorList>
            <person name="Kawai M."/>
            <person name="Futagami T."/>
            <person name="Toyoda A."/>
            <person name="Takaki Y."/>
            <person name="Nishi S."/>
            <person name="Hori S."/>
            <person name="Arai W."/>
            <person name="Tsubouchi T."/>
            <person name="Morono Y."/>
            <person name="Uchiyama I."/>
            <person name="Ito T."/>
            <person name="Fujiyama A."/>
            <person name="Inagaki F."/>
            <person name="Takami H."/>
        </authorList>
    </citation>
    <scope>NUCLEOTIDE SEQUENCE</scope>
    <source>
        <strain evidence="1">Expedition CK06-06</strain>
    </source>
</reference>
<sequence>ARYLEVPGVPQREFILLDFDYYHEGELEAGKVAGYLSKSHLHTKKIFEDIISDKYKMVMEMDRKGS</sequence>
<name>X1NV66_9ZZZZ</name>